<evidence type="ECO:0000256" key="3">
    <source>
        <dbReference type="SAM" id="SignalP"/>
    </source>
</evidence>
<dbReference type="STRING" id="645134.A0A0L0HCL7"/>
<dbReference type="OMA" id="KPQHGTR"/>
<dbReference type="Proteomes" id="UP000053201">
    <property type="component" value="Unassembled WGS sequence"/>
</dbReference>
<keyword evidence="2" id="KW-0677">Repeat</keyword>
<dbReference type="InParanoid" id="A0A0L0HCL7"/>
<keyword evidence="6" id="KW-1185">Reference proteome</keyword>
<feature type="chain" id="PRO_5005540008" description="MIR domain-containing protein" evidence="3">
    <location>
        <begin position="20"/>
        <end position="212"/>
    </location>
</feature>
<dbReference type="CDD" id="cd23279">
    <property type="entry name" value="beta-trefoil_MIR_SDF2-like"/>
    <property type="match status" value="1"/>
</dbReference>
<feature type="domain" description="MIR" evidence="4">
    <location>
        <begin position="150"/>
        <end position="205"/>
    </location>
</feature>
<dbReference type="PROSITE" id="PS50919">
    <property type="entry name" value="MIR"/>
    <property type="match status" value="2"/>
</dbReference>
<dbReference type="EMBL" id="KQ257460">
    <property type="protein sequence ID" value="KNC98498.1"/>
    <property type="molecule type" value="Genomic_DNA"/>
</dbReference>
<dbReference type="PANTHER" id="PTHR46809">
    <property type="entry name" value="STROMAL CELL-DERIVED FACTOR 2-LIKE PROTEIN"/>
    <property type="match status" value="1"/>
</dbReference>
<dbReference type="InterPro" id="IPR036300">
    <property type="entry name" value="MIR_dom_sf"/>
</dbReference>
<keyword evidence="1 3" id="KW-0732">Signal</keyword>
<name>A0A0L0HCL7_SPIPD</name>
<protein>
    <recommendedName>
        <fullName evidence="4">MIR domain-containing protein</fullName>
    </recommendedName>
</protein>
<dbReference type="RefSeq" id="XP_016606538.1">
    <property type="nucleotide sequence ID" value="XM_016754399.1"/>
</dbReference>
<evidence type="ECO:0000256" key="2">
    <source>
        <dbReference type="ARBA" id="ARBA00022737"/>
    </source>
</evidence>
<dbReference type="GeneID" id="27689518"/>
<dbReference type="AlphaFoldDB" id="A0A0L0HCL7"/>
<gene>
    <name evidence="5" type="ORF">SPPG_06195</name>
</gene>
<accession>A0A0L0HCL7</accession>
<feature type="signal peptide" evidence="3">
    <location>
        <begin position="1"/>
        <end position="19"/>
    </location>
</feature>
<evidence type="ECO:0000313" key="5">
    <source>
        <dbReference type="EMBL" id="KNC98498.1"/>
    </source>
</evidence>
<dbReference type="PANTHER" id="PTHR46809:SF2">
    <property type="entry name" value="GH21273P"/>
    <property type="match status" value="1"/>
</dbReference>
<dbReference type="VEuPathDB" id="FungiDB:SPPG_06195"/>
<dbReference type="eggNOG" id="KOG3358">
    <property type="taxonomic scope" value="Eukaryota"/>
</dbReference>
<evidence type="ECO:0000256" key="1">
    <source>
        <dbReference type="ARBA" id="ARBA00022729"/>
    </source>
</evidence>
<dbReference type="InterPro" id="IPR016093">
    <property type="entry name" value="MIR_motif"/>
</dbReference>
<reference evidence="5 6" key="1">
    <citation type="submission" date="2009-08" db="EMBL/GenBank/DDBJ databases">
        <title>The Genome Sequence of Spizellomyces punctatus strain DAOM BR117.</title>
        <authorList>
            <consortium name="The Broad Institute Genome Sequencing Platform"/>
            <person name="Russ C."/>
            <person name="Cuomo C."/>
            <person name="Shea T."/>
            <person name="Young S.K."/>
            <person name="Zeng Q."/>
            <person name="Koehrsen M."/>
            <person name="Haas B."/>
            <person name="Borodovsky M."/>
            <person name="Guigo R."/>
            <person name="Alvarado L."/>
            <person name="Berlin A."/>
            <person name="Bochicchio J."/>
            <person name="Borenstein D."/>
            <person name="Chapman S."/>
            <person name="Chen Z."/>
            <person name="Engels R."/>
            <person name="Freedman E."/>
            <person name="Gellesch M."/>
            <person name="Goldberg J."/>
            <person name="Griggs A."/>
            <person name="Gujja S."/>
            <person name="Heiman D."/>
            <person name="Hepburn T."/>
            <person name="Howarth C."/>
            <person name="Jen D."/>
            <person name="Larson L."/>
            <person name="Lewis B."/>
            <person name="Mehta T."/>
            <person name="Park D."/>
            <person name="Pearson M."/>
            <person name="Roberts A."/>
            <person name="Saif S."/>
            <person name="Shenoy N."/>
            <person name="Sisk P."/>
            <person name="Stolte C."/>
            <person name="Sykes S."/>
            <person name="Thomson T."/>
            <person name="Walk T."/>
            <person name="White J."/>
            <person name="Yandava C."/>
            <person name="Burger G."/>
            <person name="Gray M.W."/>
            <person name="Holland P.W.H."/>
            <person name="King N."/>
            <person name="Lang F.B.F."/>
            <person name="Roger A.J."/>
            <person name="Ruiz-Trillo I."/>
            <person name="Lander E."/>
            <person name="Nusbaum C."/>
        </authorList>
    </citation>
    <scope>NUCLEOTIDE SEQUENCE [LARGE SCALE GENOMIC DNA]</scope>
    <source>
        <strain evidence="5 6">DAOM BR117</strain>
    </source>
</reference>
<dbReference type="SUPFAM" id="SSF82109">
    <property type="entry name" value="MIR domain"/>
    <property type="match status" value="1"/>
</dbReference>
<proteinExistence type="predicted"/>
<dbReference type="Pfam" id="PF02815">
    <property type="entry name" value="MIR"/>
    <property type="match status" value="1"/>
</dbReference>
<organism evidence="5 6">
    <name type="scientific">Spizellomyces punctatus (strain DAOM BR117)</name>
    <dbReference type="NCBI Taxonomy" id="645134"/>
    <lineage>
        <taxon>Eukaryota</taxon>
        <taxon>Fungi</taxon>
        <taxon>Fungi incertae sedis</taxon>
        <taxon>Chytridiomycota</taxon>
        <taxon>Chytridiomycota incertae sedis</taxon>
        <taxon>Chytridiomycetes</taxon>
        <taxon>Spizellomycetales</taxon>
        <taxon>Spizellomycetaceae</taxon>
        <taxon>Spizellomyces</taxon>
    </lineage>
</organism>
<feature type="domain" description="MIR" evidence="4">
    <location>
        <begin position="93"/>
        <end position="146"/>
    </location>
</feature>
<dbReference type="SMART" id="SM00472">
    <property type="entry name" value="MIR"/>
    <property type="match status" value="3"/>
</dbReference>
<evidence type="ECO:0000259" key="4">
    <source>
        <dbReference type="PROSITE" id="PS50919"/>
    </source>
</evidence>
<evidence type="ECO:0000313" key="6">
    <source>
        <dbReference type="Proteomes" id="UP000053201"/>
    </source>
</evidence>
<sequence length="212" mass="23270">MRSLLAGVVFFGLTLQALAAGQASFVIEDEFKWVSCSSVIKLAHKTGCRLHSHAITYGTGSGQQAVTCNPAADNTDDYFWVQTGLGSPRCKRGQEIPCNSIVRLMHLNTKKYLHSHAGHASPFTRNQEVSAFDGTDKGDNWKLICVNKNDKFWTRESPIRLVHEETGKYLSASPQHIYRVNPPGQVEVSGLGAASSDDIWTAQEGIYFGAPE</sequence>
<dbReference type="Gene3D" id="2.80.10.50">
    <property type="match status" value="1"/>
</dbReference>
<dbReference type="OrthoDB" id="5588846at2759"/>